<dbReference type="SUPFAM" id="SSF51445">
    <property type="entry name" value="(Trans)glycosidases"/>
    <property type="match status" value="1"/>
</dbReference>
<sequence length="507" mass="55032">MKLPARAAGVLLHPTSLPGPNGLGDLGPSAYHFVDWLQGAGQSVWQWLPTTPPDGTGSPYQSPSAFAGSPLMVALEPLVERGWLTDLALPEDGWPTDRADFGAVGAWRLAALRSAAAGFAARATAGERAELQRWAGSQRAWLDDYALFMALETLHAGAPWWRWAAGLRCREAAALAAAREQLAEEIAFWTFLQWCFDSQLAALKAYANARGVALMGDLPIFVAHHSVDCWARPELFYLDTQDQPTIVAGAPPDPLGPEGQHWGNPLYRWDRMAEDGYAWWIARLQRAMQLADLFRIDHFRGFAAYWAIPAESPTALAGAWQPGPGLALFQALRAALGELPIVAEDLGVITPDVAQLLADCGYPGMRVLLFAFGGDATHSYLPHHHVPGTVAYTGTHDTDTARGWWNTASAAERRFAASYLPAGEHDIHWGLVRAACNSVAKLAIFPLQDVLGLGSEHRMNIPGTSTGNWGWRFDWDMVGPEPGRVLGLISAASGRAPFSLLERALAR</sequence>
<keyword evidence="7 10" id="KW-0119">Carbohydrate metabolism</keyword>
<evidence type="ECO:0000256" key="5">
    <source>
        <dbReference type="ARBA" id="ARBA00022676"/>
    </source>
</evidence>
<evidence type="ECO:0000256" key="7">
    <source>
        <dbReference type="ARBA" id="ARBA00023277"/>
    </source>
</evidence>
<dbReference type="EMBL" id="AP025730">
    <property type="protein sequence ID" value="BDI05451.1"/>
    <property type="molecule type" value="Genomic_DNA"/>
</dbReference>
<keyword evidence="12" id="KW-1185">Reference proteome</keyword>
<reference evidence="11" key="1">
    <citation type="submission" date="2022-04" db="EMBL/GenBank/DDBJ databases">
        <title>Whole genome sequence of Sphaerotilus sp. FB-5.</title>
        <authorList>
            <person name="Takeda M."/>
            <person name="Narihara S."/>
            <person name="Akimoto M."/>
            <person name="Akimoto R."/>
            <person name="Nishiyashiki S."/>
            <person name="Murakami T."/>
        </authorList>
    </citation>
    <scope>NUCLEOTIDE SEQUENCE</scope>
    <source>
        <strain evidence="11">FB-5</strain>
    </source>
</reference>
<evidence type="ECO:0000256" key="1">
    <source>
        <dbReference type="ARBA" id="ARBA00000439"/>
    </source>
</evidence>
<keyword evidence="5 10" id="KW-0328">Glycosyltransferase</keyword>
<comment type="similarity">
    <text evidence="2 10">Belongs to the disproportionating enzyme family.</text>
</comment>
<dbReference type="NCBIfam" id="NF011080">
    <property type="entry name" value="PRK14508.1-3"/>
    <property type="match status" value="1"/>
</dbReference>
<dbReference type="PANTHER" id="PTHR32438">
    <property type="entry name" value="4-ALPHA-GLUCANOTRANSFERASE DPE1, CHLOROPLASTIC/AMYLOPLASTIC"/>
    <property type="match status" value="1"/>
</dbReference>
<accession>A0ABM7YLX6</accession>
<evidence type="ECO:0000256" key="4">
    <source>
        <dbReference type="ARBA" id="ARBA00020295"/>
    </source>
</evidence>
<dbReference type="InterPro" id="IPR003385">
    <property type="entry name" value="Glyco_hydro_77"/>
</dbReference>
<dbReference type="NCBIfam" id="TIGR00217">
    <property type="entry name" value="malQ"/>
    <property type="match status" value="1"/>
</dbReference>
<evidence type="ECO:0000256" key="3">
    <source>
        <dbReference type="ARBA" id="ARBA00012560"/>
    </source>
</evidence>
<dbReference type="Pfam" id="PF02446">
    <property type="entry name" value="Glyco_hydro_77"/>
    <property type="match status" value="1"/>
</dbReference>
<evidence type="ECO:0000256" key="8">
    <source>
        <dbReference type="ARBA" id="ARBA00031423"/>
    </source>
</evidence>
<proteinExistence type="inferred from homology"/>
<dbReference type="Gene3D" id="3.20.20.80">
    <property type="entry name" value="Glycosidases"/>
    <property type="match status" value="1"/>
</dbReference>
<organism evidence="11 12">
    <name type="scientific">Sphaerotilus microaerophilus</name>
    <dbReference type="NCBI Taxonomy" id="2914710"/>
    <lineage>
        <taxon>Bacteria</taxon>
        <taxon>Pseudomonadati</taxon>
        <taxon>Pseudomonadota</taxon>
        <taxon>Betaproteobacteria</taxon>
        <taxon>Burkholderiales</taxon>
        <taxon>Sphaerotilaceae</taxon>
        <taxon>Sphaerotilus</taxon>
    </lineage>
</organism>
<gene>
    <name evidence="11" type="ORF">CATMQ487_24210</name>
</gene>
<comment type="catalytic activity">
    <reaction evidence="1 10">
        <text>Transfers a segment of a (1-&gt;4)-alpha-D-glucan to a new position in an acceptor, which may be glucose or a (1-&gt;4)-alpha-D-glucan.</text>
        <dbReference type="EC" id="2.4.1.25"/>
    </reaction>
</comment>
<keyword evidence="6 10" id="KW-0808">Transferase</keyword>
<dbReference type="Proteomes" id="UP001057498">
    <property type="component" value="Chromosome"/>
</dbReference>
<evidence type="ECO:0000256" key="10">
    <source>
        <dbReference type="RuleBase" id="RU361207"/>
    </source>
</evidence>
<dbReference type="EC" id="2.4.1.25" evidence="3 10"/>
<evidence type="ECO:0000313" key="11">
    <source>
        <dbReference type="EMBL" id="BDI05451.1"/>
    </source>
</evidence>
<evidence type="ECO:0000256" key="2">
    <source>
        <dbReference type="ARBA" id="ARBA00005684"/>
    </source>
</evidence>
<evidence type="ECO:0000256" key="6">
    <source>
        <dbReference type="ARBA" id="ARBA00022679"/>
    </source>
</evidence>
<dbReference type="PANTHER" id="PTHR32438:SF5">
    <property type="entry name" value="4-ALPHA-GLUCANOTRANSFERASE DPE1, CHLOROPLASTIC_AMYLOPLASTIC"/>
    <property type="match status" value="1"/>
</dbReference>
<evidence type="ECO:0000313" key="12">
    <source>
        <dbReference type="Proteomes" id="UP001057498"/>
    </source>
</evidence>
<protein>
    <recommendedName>
        <fullName evidence="4 10">4-alpha-glucanotransferase</fullName>
        <ecNumber evidence="3 10">2.4.1.25</ecNumber>
    </recommendedName>
    <alternativeName>
        <fullName evidence="8 10">Amylomaltase</fullName>
    </alternativeName>
    <alternativeName>
        <fullName evidence="9 10">Disproportionating enzyme</fullName>
    </alternativeName>
</protein>
<dbReference type="InterPro" id="IPR017853">
    <property type="entry name" value="GH"/>
</dbReference>
<evidence type="ECO:0000256" key="9">
    <source>
        <dbReference type="ARBA" id="ARBA00031501"/>
    </source>
</evidence>
<name>A0ABM7YLX6_9BURK</name>
<dbReference type="RefSeq" id="WP_251973484.1">
    <property type="nucleotide sequence ID" value="NZ_AP025730.1"/>
</dbReference>